<evidence type="ECO:0000313" key="3">
    <source>
        <dbReference type="Proteomes" id="UP000029385"/>
    </source>
</evidence>
<dbReference type="EMBL" id="AVCI01000001">
    <property type="protein sequence ID" value="KFN44797.1"/>
    <property type="molecule type" value="Genomic_DNA"/>
</dbReference>
<sequence length="85" mass="9178">MKKKTARTFQCGPLGLGLWNLVRLIADPPERPVIVIGVIGVQARVGRDREGPEVEGGSGLKGVHGPIEAQCGPMRKWHRGAMAIR</sequence>
<protein>
    <submittedName>
        <fullName evidence="2">Uncharacterized protein</fullName>
    </submittedName>
</protein>
<name>A0A091AZR4_9GAMM</name>
<evidence type="ECO:0000256" key="1">
    <source>
        <dbReference type="SAM" id="MobiDB-lite"/>
    </source>
</evidence>
<comment type="caution">
    <text evidence="2">The sequence shown here is derived from an EMBL/GenBank/DDBJ whole genome shotgun (WGS) entry which is preliminary data.</text>
</comment>
<feature type="region of interest" description="Disordered" evidence="1">
    <location>
        <begin position="47"/>
        <end position="66"/>
    </location>
</feature>
<dbReference type="Proteomes" id="UP000029385">
    <property type="component" value="Unassembled WGS sequence"/>
</dbReference>
<accession>A0A091AZR4</accession>
<dbReference type="AlphaFoldDB" id="A0A091AZR4"/>
<reference evidence="2 3" key="1">
    <citation type="submission" date="2013-09" db="EMBL/GenBank/DDBJ databases">
        <title>Genome sequencing of Arenimonas oryziterrae.</title>
        <authorList>
            <person name="Chen F."/>
            <person name="Wang G."/>
        </authorList>
    </citation>
    <scope>NUCLEOTIDE SEQUENCE [LARGE SCALE GENOMIC DNA]</scope>
    <source>
        <strain evidence="2 3">YC6267</strain>
    </source>
</reference>
<gene>
    <name evidence="2" type="ORF">N789_01930</name>
</gene>
<organism evidence="2 3">
    <name type="scientific">Arenimonas oryziterrae DSM 21050 = YC6267</name>
    <dbReference type="NCBI Taxonomy" id="1121015"/>
    <lineage>
        <taxon>Bacteria</taxon>
        <taxon>Pseudomonadati</taxon>
        <taxon>Pseudomonadota</taxon>
        <taxon>Gammaproteobacteria</taxon>
        <taxon>Lysobacterales</taxon>
        <taxon>Lysobacteraceae</taxon>
        <taxon>Arenimonas</taxon>
    </lineage>
</organism>
<keyword evidence="3" id="KW-1185">Reference proteome</keyword>
<evidence type="ECO:0000313" key="2">
    <source>
        <dbReference type="EMBL" id="KFN44797.1"/>
    </source>
</evidence>
<proteinExistence type="predicted"/>